<name>A0ABV8QRJ7_9BACT</name>
<proteinExistence type="predicted"/>
<organism evidence="1 2">
    <name type="scientific">Ferruginibacter yonginensis</name>
    <dbReference type="NCBI Taxonomy" id="1310416"/>
    <lineage>
        <taxon>Bacteria</taxon>
        <taxon>Pseudomonadati</taxon>
        <taxon>Bacteroidota</taxon>
        <taxon>Chitinophagia</taxon>
        <taxon>Chitinophagales</taxon>
        <taxon>Chitinophagaceae</taxon>
        <taxon>Ferruginibacter</taxon>
    </lineage>
</organism>
<protein>
    <submittedName>
        <fullName evidence="1">Uncharacterized protein</fullName>
    </submittedName>
</protein>
<dbReference type="EMBL" id="JBHSCZ010000001">
    <property type="protein sequence ID" value="MFC4262473.1"/>
    <property type="molecule type" value="Genomic_DNA"/>
</dbReference>
<dbReference type="RefSeq" id="WP_379707914.1">
    <property type="nucleotide sequence ID" value="NZ_JBHSCZ010000001.1"/>
</dbReference>
<evidence type="ECO:0000313" key="1">
    <source>
        <dbReference type="EMBL" id="MFC4262473.1"/>
    </source>
</evidence>
<comment type="caution">
    <text evidence="1">The sequence shown here is derived from an EMBL/GenBank/DDBJ whole genome shotgun (WGS) entry which is preliminary data.</text>
</comment>
<gene>
    <name evidence="1" type="ORF">ACFOWM_06275</name>
</gene>
<accession>A0ABV8QRJ7</accession>
<reference evidence="2" key="1">
    <citation type="journal article" date="2019" name="Int. J. Syst. Evol. Microbiol.">
        <title>The Global Catalogue of Microorganisms (GCM) 10K type strain sequencing project: providing services to taxonomists for standard genome sequencing and annotation.</title>
        <authorList>
            <consortium name="The Broad Institute Genomics Platform"/>
            <consortium name="The Broad Institute Genome Sequencing Center for Infectious Disease"/>
            <person name="Wu L."/>
            <person name="Ma J."/>
        </authorList>
    </citation>
    <scope>NUCLEOTIDE SEQUENCE [LARGE SCALE GENOMIC DNA]</scope>
    <source>
        <strain evidence="2">CECT 8289</strain>
    </source>
</reference>
<dbReference type="Proteomes" id="UP001595907">
    <property type="component" value="Unassembled WGS sequence"/>
</dbReference>
<keyword evidence="2" id="KW-1185">Reference proteome</keyword>
<sequence>MPLQQSDWVKFQAQAIWLEKFRLKNTAKMLYDLLGGDKKEDDE</sequence>
<evidence type="ECO:0000313" key="2">
    <source>
        <dbReference type="Proteomes" id="UP001595907"/>
    </source>
</evidence>